<gene>
    <name evidence="1" type="ORF">LCGC14_2116110</name>
</gene>
<comment type="caution">
    <text evidence="1">The sequence shown here is derived from an EMBL/GenBank/DDBJ whole genome shotgun (WGS) entry which is preliminary data.</text>
</comment>
<evidence type="ECO:0000313" key="1">
    <source>
        <dbReference type="EMBL" id="KKL69322.1"/>
    </source>
</evidence>
<sequence>ALEAMTAARVVEPSSVPVETRLDDMVQGADAPRGDPGVVSQVADDAGEFAAQTTRNADDVGNTFVGHMRPLDELVPEVATSENRVVRWLIGNTGVNASILDSTEIGRVLQAHYRQRLSGEILAEVAVVGASDVHTGAVLGVGRLSRFAVDSKGFVRNLKVTEGQSTAWWDVFSRPGDYVNLSKSQRAQINDYLKVVKELEDMRVANGLKPRSLTDTAEGWFYVPRKAKGVEDIAFNRPSNPGLQRHFEEAREGILSGKVNYETSPRTTLLLHANQAYREVADVQLATALRPLSVTEKEIMAVLEPTLLSNMEKAATRLVNAEREVRRIRVPRVAKAGKLTKEEKALRAKFTTQRKAAKVELDKARVGFNKVGQQYRRAKDAIREKEILPGKLFGKDQPDKIAVGKWRNRFFPREDVKRLQDGLATMGASISQQNIFAKGFNTLGNTIRMTAALMDFALPFIHGLPTLGRRPDVWARSAKFHYQAWFDPTIQARFLRSHIDTFKRMARSGTPIGDPEFFAALRVGEGVSFDKLARLIPGGTTAQNIIRLGGKQTAGRFMASYNMGLAANRAFLFEAMEVGWKGSEDELWAFIRNMTGGLDTRALGLTPARRGVESMWLAFSPRLLRSTVALIADLRLGPINPRGRAAWRALGQLSAGATGLYVLSGMALGKD</sequence>
<organism evidence="1">
    <name type="scientific">marine sediment metagenome</name>
    <dbReference type="NCBI Taxonomy" id="412755"/>
    <lineage>
        <taxon>unclassified sequences</taxon>
        <taxon>metagenomes</taxon>
        <taxon>ecological metagenomes</taxon>
    </lineage>
</organism>
<accession>A0A0F9H1Z9</accession>
<feature type="non-terminal residue" evidence="1">
    <location>
        <position position="1"/>
    </location>
</feature>
<dbReference type="AlphaFoldDB" id="A0A0F9H1Z9"/>
<feature type="non-terminal residue" evidence="1">
    <location>
        <position position="671"/>
    </location>
</feature>
<name>A0A0F9H1Z9_9ZZZZ</name>
<proteinExistence type="predicted"/>
<dbReference type="EMBL" id="LAZR01026247">
    <property type="protein sequence ID" value="KKL69322.1"/>
    <property type="molecule type" value="Genomic_DNA"/>
</dbReference>
<protein>
    <submittedName>
        <fullName evidence="1">Uncharacterized protein</fullName>
    </submittedName>
</protein>
<reference evidence="1" key="1">
    <citation type="journal article" date="2015" name="Nature">
        <title>Complex archaea that bridge the gap between prokaryotes and eukaryotes.</title>
        <authorList>
            <person name="Spang A."/>
            <person name="Saw J.H."/>
            <person name="Jorgensen S.L."/>
            <person name="Zaremba-Niedzwiedzka K."/>
            <person name="Martijn J."/>
            <person name="Lind A.E."/>
            <person name="van Eijk R."/>
            <person name="Schleper C."/>
            <person name="Guy L."/>
            <person name="Ettema T.J."/>
        </authorList>
    </citation>
    <scope>NUCLEOTIDE SEQUENCE</scope>
</reference>